<proteinExistence type="predicted"/>
<reference evidence="3" key="1">
    <citation type="submission" date="2021-02" db="EMBL/GenBank/DDBJ databases">
        <authorList>
            <person name="Dougan E. K."/>
            <person name="Rhodes N."/>
            <person name="Thang M."/>
            <person name="Chan C."/>
        </authorList>
    </citation>
    <scope>NUCLEOTIDE SEQUENCE</scope>
</reference>
<comment type="caution">
    <text evidence="3">The sequence shown here is derived from an EMBL/GenBank/DDBJ whole genome shotgun (WGS) entry which is preliminary data.</text>
</comment>
<feature type="transmembrane region" description="Helical" evidence="2">
    <location>
        <begin position="64"/>
        <end position="93"/>
    </location>
</feature>
<name>A0A813L4D3_POLGL</name>
<protein>
    <submittedName>
        <fullName evidence="3">Uncharacterized protein</fullName>
    </submittedName>
</protein>
<evidence type="ECO:0000256" key="1">
    <source>
        <dbReference type="SAM" id="MobiDB-lite"/>
    </source>
</evidence>
<dbReference type="Proteomes" id="UP000626109">
    <property type="component" value="Unassembled WGS sequence"/>
</dbReference>
<dbReference type="EMBL" id="CAJNNW010032941">
    <property type="protein sequence ID" value="CAE8716300.1"/>
    <property type="molecule type" value="Genomic_DNA"/>
</dbReference>
<feature type="compositionally biased region" description="Polar residues" evidence="1">
    <location>
        <begin position="18"/>
        <end position="30"/>
    </location>
</feature>
<feature type="compositionally biased region" description="Basic and acidic residues" evidence="1">
    <location>
        <begin position="42"/>
        <end position="59"/>
    </location>
</feature>
<feature type="region of interest" description="Disordered" evidence="1">
    <location>
        <begin position="18"/>
        <end position="59"/>
    </location>
</feature>
<evidence type="ECO:0000256" key="2">
    <source>
        <dbReference type="SAM" id="Phobius"/>
    </source>
</evidence>
<keyword evidence="2" id="KW-0812">Transmembrane</keyword>
<keyword evidence="2" id="KW-1133">Transmembrane helix</keyword>
<evidence type="ECO:0000313" key="3">
    <source>
        <dbReference type="EMBL" id="CAE8716300.1"/>
    </source>
</evidence>
<gene>
    <name evidence="3" type="ORF">PGLA2088_LOCUS38999</name>
</gene>
<keyword evidence="2" id="KW-0472">Membrane</keyword>
<dbReference type="AlphaFoldDB" id="A0A813L4D3"/>
<sequence length="101" mass="10874">MQGRELAPGPVMLGRLMTTNTLSKEGTSSKTLEDGNSGLRWADPRLHGLGDRKSEKAPDHDKPLFWALLRVLGCTISTLLVAAAGVVSIWAVLQASRPKSH</sequence>
<evidence type="ECO:0000313" key="4">
    <source>
        <dbReference type="Proteomes" id="UP000626109"/>
    </source>
</evidence>
<accession>A0A813L4D3</accession>
<organism evidence="3 4">
    <name type="scientific">Polarella glacialis</name>
    <name type="common">Dinoflagellate</name>
    <dbReference type="NCBI Taxonomy" id="89957"/>
    <lineage>
        <taxon>Eukaryota</taxon>
        <taxon>Sar</taxon>
        <taxon>Alveolata</taxon>
        <taxon>Dinophyceae</taxon>
        <taxon>Suessiales</taxon>
        <taxon>Suessiaceae</taxon>
        <taxon>Polarella</taxon>
    </lineage>
</organism>